<gene>
    <name evidence="2" type="ORF">ABDJ40_22350</name>
</gene>
<sequence length="339" mass="36304">MLTAAELLRIIDIHGQVAEMGLDQAGVMKLVTQTTLELVAADGAVIEIAEGDSLSYRAASGTAVAQLGVKVALKASLSGECMRRAEALICTDSEADPRVDRAACRRVGLRSMVVVPLMHLGQPVGVLKAMSREVGHFGPRQAELLTLLARVVGTAMYWATHYGQDDLFQRATHDDLTGLANRAMFLEQLRGALQRARRTQQGLAVLMLDMDGLKSLNDNHGHSVGDAALVEFARRLKDTARSEDVVARLGGDEFAVLMPSISEAGGPAQFHRRLQEALVAPFDFRGACHLVEGSCGWALHPADGSSAEALIDCADQRMYASKRERKKGLADVPAGEPGA</sequence>
<evidence type="ECO:0000313" key="2">
    <source>
        <dbReference type="EMBL" id="MEO3715524.1"/>
    </source>
</evidence>
<evidence type="ECO:0000259" key="1">
    <source>
        <dbReference type="PROSITE" id="PS50887"/>
    </source>
</evidence>
<dbReference type="PANTHER" id="PTHR46663">
    <property type="entry name" value="DIGUANYLATE CYCLASE DGCT-RELATED"/>
    <property type="match status" value="1"/>
</dbReference>
<dbReference type="Pfam" id="PF00990">
    <property type="entry name" value="GGDEF"/>
    <property type="match status" value="1"/>
</dbReference>
<protein>
    <submittedName>
        <fullName evidence="2">Sensor domain-containing diguanylate cyclase</fullName>
        <ecNumber evidence="2">2.7.7.65</ecNumber>
    </submittedName>
</protein>
<dbReference type="InterPro" id="IPR029787">
    <property type="entry name" value="Nucleotide_cyclase"/>
</dbReference>
<organism evidence="2 3">
    <name type="scientific">Roseateles flavus</name>
    <dbReference type="NCBI Taxonomy" id="3149041"/>
    <lineage>
        <taxon>Bacteria</taxon>
        <taxon>Pseudomonadati</taxon>
        <taxon>Pseudomonadota</taxon>
        <taxon>Betaproteobacteria</taxon>
        <taxon>Burkholderiales</taxon>
        <taxon>Sphaerotilaceae</taxon>
        <taxon>Roseateles</taxon>
    </lineage>
</organism>
<dbReference type="SUPFAM" id="SSF55781">
    <property type="entry name" value="GAF domain-like"/>
    <property type="match status" value="1"/>
</dbReference>
<dbReference type="InterPro" id="IPR000160">
    <property type="entry name" value="GGDEF_dom"/>
</dbReference>
<dbReference type="RefSeq" id="WP_347613038.1">
    <property type="nucleotide sequence ID" value="NZ_JBDPZC010000015.1"/>
</dbReference>
<dbReference type="Gene3D" id="3.30.70.270">
    <property type="match status" value="1"/>
</dbReference>
<dbReference type="SUPFAM" id="SSF55073">
    <property type="entry name" value="Nucleotide cyclase"/>
    <property type="match status" value="1"/>
</dbReference>
<dbReference type="InterPro" id="IPR052163">
    <property type="entry name" value="DGC-Regulatory_Protein"/>
</dbReference>
<dbReference type="SMART" id="SM00267">
    <property type="entry name" value="GGDEF"/>
    <property type="match status" value="1"/>
</dbReference>
<dbReference type="Pfam" id="PF13185">
    <property type="entry name" value="GAF_2"/>
    <property type="match status" value="1"/>
</dbReference>
<keyword evidence="3" id="KW-1185">Reference proteome</keyword>
<dbReference type="InterPro" id="IPR029016">
    <property type="entry name" value="GAF-like_dom_sf"/>
</dbReference>
<dbReference type="CDD" id="cd01949">
    <property type="entry name" value="GGDEF"/>
    <property type="match status" value="1"/>
</dbReference>
<dbReference type="Gene3D" id="3.30.450.40">
    <property type="match status" value="1"/>
</dbReference>
<keyword evidence="2" id="KW-0808">Transferase</keyword>
<dbReference type="InterPro" id="IPR003018">
    <property type="entry name" value="GAF"/>
</dbReference>
<dbReference type="PANTHER" id="PTHR46663:SF2">
    <property type="entry name" value="GGDEF DOMAIN-CONTAINING PROTEIN"/>
    <property type="match status" value="1"/>
</dbReference>
<dbReference type="Proteomes" id="UP001462640">
    <property type="component" value="Unassembled WGS sequence"/>
</dbReference>
<accession>A0ABV0GKG9</accession>
<comment type="caution">
    <text evidence="2">The sequence shown here is derived from an EMBL/GenBank/DDBJ whole genome shotgun (WGS) entry which is preliminary data.</text>
</comment>
<dbReference type="NCBIfam" id="TIGR00254">
    <property type="entry name" value="GGDEF"/>
    <property type="match status" value="1"/>
</dbReference>
<dbReference type="SMART" id="SM00065">
    <property type="entry name" value="GAF"/>
    <property type="match status" value="1"/>
</dbReference>
<keyword evidence="2" id="KW-0548">Nucleotidyltransferase</keyword>
<dbReference type="PROSITE" id="PS50887">
    <property type="entry name" value="GGDEF"/>
    <property type="match status" value="1"/>
</dbReference>
<dbReference type="GO" id="GO:0052621">
    <property type="term" value="F:diguanylate cyclase activity"/>
    <property type="evidence" value="ECO:0007669"/>
    <property type="project" value="UniProtKB-EC"/>
</dbReference>
<reference evidence="2 3" key="1">
    <citation type="submission" date="2024-05" db="EMBL/GenBank/DDBJ databases">
        <title>Roseateles sp. 2.12 16S ribosomal RNA gene Genome sequencing and assembly.</title>
        <authorList>
            <person name="Woo H."/>
        </authorList>
    </citation>
    <scope>NUCLEOTIDE SEQUENCE [LARGE SCALE GENOMIC DNA]</scope>
    <source>
        <strain evidence="2 3">2.12</strain>
    </source>
</reference>
<name>A0ABV0GKG9_9BURK</name>
<feature type="domain" description="GGDEF" evidence="1">
    <location>
        <begin position="201"/>
        <end position="337"/>
    </location>
</feature>
<proteinExistence type="predicted"/>
<dbReference type="EMBL" id="JBDPZC010000015">
    <property type="protein sequence ID" value="MEO3715524.1"/>
    <property type="molecule type" value="Genomic_DNA"/>
</dbReference>
<dbReference type="InterPro" id="IPR043128">
    <property type="entry name" value="Rev_trsase/Diguanyl_cyclase"/>
</dbReference>
<dbReference type="EC" id="2.7.7.65" evidence="2"/>
<evidence type="ECO:0000313" key="3">
    <source>
        <dbReference type="Proteomes" id="UP001462640"/>
    </source>
</evidence>